<evidence type="ECO:0000256" key="6">
    <source>
        <dbReference type="SAM" id="MobiDB-lite"/>
    </source>
</evidence>
<dbReference type="InterPro" id="IPR025246">
    <property type="entry name" value="IS30-like_HTH"/>
</dbReference>
<dbReference type="PROSITE" id="PS01043">
    <property type="entry name" value="TRANSPOSASE_IS30"/>
    <property type="match status" value="1"/>
</dbReference>
<dbReference type="Gene3D" id="3.30.420.10">
    <property type="entry name" value="Ribonuclease H-like superfamily/Ribonuclease H"/>
    <property type="match status" value="1"/>
</dbReference>
<dbReference type="InterPro" id="IPR051917">
    <property type="entry name" value="Transposase-Integrase"/>
</dbReference>
<evidence type="ECO:0000259" key="7">
    <source>
        <dbReference type="PROSITE" id="PS50994"/>
    </source>
</evidence>
<feature type="domain" description="Integrase catalytic" evidence="7">
    <location>
        <begin position="192"/>
        <end position="352"/>
    </location>
</feature>
<organism evidence="8 9">
    <name type="scientific">Lactobacillus gigeriorum DSM 23908 = CRBIP 24.85</name>
    <dbReference type="NCBI Taxonomy" id="1423751"/>
    <lineage>
        <taxon>Bacteria</taxon>
        <taxon>Bacillati</taxon>
        <taxon>Bacillota</taxon>
        <taxon>Bacilli</taxon>
        <taxon>Lactobacillales</taxon>
        <taxon>Lactobacillaceae</taxon>
        <taxon>Lactobacillus</taxon>
    </lineage>
</organism>
<dbReference type="InterPro" id="IPR053392">
    <property type="entry name" value="Transposase_IS30-like"/>
</dbReference>
<evidence type="ECO:0000256" key="4">
    <source>
        <dbReference type="ARBA" id="ARBA00023125"/>
    </source>
</evidence>
<dbReference type="PROSITE" id="PS50994">
    <property type="entry name" value="INTEGRASE"/>
    <property type="match status" value="1"/>
</dbReference>
<keyword evidence="5" id="KW-0233">DNA recombination</keyword>
<dbReference type="InterPro" id="IPR036397">
    <property type="entry name" value="RNaseH_sf"/>
</dbReference>
<evidence type="ECO:0000256" key="5">
    <source>
        <dbReference type="ARBA" id="ARBA00023172"/>
    </source>
</evidence>
<sequence>MTKNQERKIFMTNSNSSISKHYHQLNSEQRGQIQALLDSGITSCTAIAQEVGCHKSTISREIRRGSVLQRDSSYVLYEHYYADTAQIYHEKRRRNCYKRNPLQHYAVFFRMLSRRFKAKFDATSIDEFVGEFHRIMPNYPCPSTPTVYRYIDQGLLDISNIDLPMKLKRRRNKRHHSHGGHAPHKKNLGNSIEQRPKEVENRKVPLHWEGDLVKGVRRKNQPALMTLIERTTRFEVVIKIPDYRASTCQRLLQKEIDRHPNWFKSITFDNGSEFADMTKIKGCQIYFAHPYSPWERGTNENCNGLLRQFFPKGKSMKDKSAAYVQQATDAINRKHRRILQYQTAEELFKQYISS</sequence>
<dbReference type="InterPro" id="IPR001598">
    <property type="entry name" value="Transposase_IS30_CS"/>
</dbReference>
<evidence type="ECO:0000256" key="2">
    <source>
        <dbReference type="ARBA" id="ARBA00006363"/>
    </source>
</evidence>
<dbReference type="InterPro" id="IPR001584">
    <property type="entry name" value="Integrase_cat-core"/>
</dbReference>
<keyword evidence="4" id="KW-0238">DNA-binding</keyword>
<accession>A0ABR5PT60</accession>
<protein>
    <submittedName>
        <fullName evidence="8">Transposase</fullName>
    </submittedName>
</protein>
<dbReference type="NCBIfam" id="NF033563">
    <property type="entry name" value="transpos_IS30"/>
    <property type="match status" value="1"/>
</dbReference>
<dbReference type="EMBL" id="AYZO01000068">
    <property type="protein sequence ID" value="KRN08798.1"/>
    <property type="molecule type" value="Genomic_DNA"/>
</dbReference>
<dbReference type="Pfam" id="PF00665">
    <property type="entry name" value="rve"/>
    <property type="match status" value="1"/>
</dbReference>
<gene>
    <name evidence="8" type="ORF">FC38_GL001666</name>
</gene>
<dbReference type="Proteomes" id="UP000051521">
    <property type="component" value="Unassembled WGS sequence"/>
</dbReference>
<feature type="region of interest" description="Disordered" evidence="6">
    <location>
        <begin position="169"/>
        <end position="191"/>
    </location>
</feature>
<comment type="caution">
    <text evidence="8">The sequence shown here is derived from an EMBL/GenBank/DDBJ whole genome shotgun (WGS) entry which is preliminary data.</text>
</comment>
<name>A0ABR5PT60_9LACO</name>
<keyword evidence="3" id="KW-0815">Transposition</keyword>
<evidence type="ECO:0000313" key="9">
    <source>
        <dbReference type="Proteomes" id="UP000051521"/>
    </source>
</evidence>
<dbReference type="PANTHER" id="PTHR10948">
    <property type="entry name" value="TRANSPOSASE"/>
    <property type="match status" value="1"/>
</dbReference>
<dbReference type="PANTHER" id="PTHR10948:SF23">
    <property type="entry name" value="TRANSPOSASE INSI FOR INSERTION SEQUENCE ELEMENT IS30A-RELATED"/>
    <property type="match status" value="1"/>
</dbReference>
<evidence type="ECO:0000313" key="8">
    <source>
        <dbReference type="EMBL" id="KRN08798.1"/>
    </source>
</evidence>
<comment type="similarity">
    <text evidence="2">Belongs to the transposase IS30 family.</text>
</comment>
<dbReference type="InterPro" id="IPR012337">
    <property type="entry name" value="RNaseH-like_sf"/>
</dbReference>
<feature type="compositionally biased region" description="Basic residues" evidence="6">
    <location>
        <begin position="169"/>
        <end position="187"/>
    </location>
</feature>
<dbReference type="Pfam" id="PF13936">
    <property type="entry name" value="HTH_38"/>
    <property type="match status" value="1"/>
</dbReference>
<evidence type="ECO:0000256" key="1">
    <source>
        <dbReference type="ARBA" id="ARBA00002190"/>
    </source>
</evidence>
<reference evidence="8 9" key="1">
    <citation type="journal article" date="2015" name="Genome Announc.">
        <title>Expanding the biotechnology potential of lactobacilli through comparative genomics of 213 strains and associated genera.</title>
        <authorList>
            <person name="Sun Z."/>
            <person name="Harris H.M."/>
            <person name="McCann A."/>
            <person name="Guo C."/>
            <person name="Argimon S."/>
            <person name="Zhang W."/>
            <person name="Yang X."/>
            <person name="Jeffery I.B."/>
            <person name="Cooney J.C."/>
            <person name="Kagawa T.F."/>
            <person name="Liu W."/>
            <person name="Song Y."/>
            <person name="Salvetti E."/>
            <person name="Wrobel A."/>
            <person name="Rasinkangas P."/>
            <person name="Parkhill J."/>
            <person name="Rea M.C."/>
            <person name="O'Sullivan O."/>
            <person name="Ritari J."/>
            <person name="Douillard F.P."/>
            <person name="Paul Ross R."/>
            <person name="Yang R."/>
            <person name="Briner A.E."/>
            <person name="Felis G.E."/>
            <person name="de Vos W.M."/>
            <person name="Barrangou R."/>
            <person name="Klaenhammer T.R."/>
            <person name="Caufield P.W."/>
            <person name="Cui Y."/>
            <person name="Zhang H."/>
            <person name="O'Toole P.W."/>
        </authorList>
    </citation>
    <scope>NUCLEOTIDE SEQUENCE [LARGE SCALE GENOMIC DNA]</scope>
    <source>
        <strain evidence="8 9">DSM 23908</strain>
    </source>
</reference>
<keyword evidence="9" id="KW-1185">Reference proteome</keyword>
<dbReference type="SUPFAM" id="SSF53098">
    <property type="entry name" value="Ribonuclease H-like"/>
    <property type="match status" value="1"/>
</dbReference>
<evidence type="ECO:0000256" key="3">
    <source>
        <dbReference type="ARBA" id="ARBA00022578"/>
    </source>
</evidence>
<comment type="function">
    <text evidence="1">Required for the transposition of the insertion element.</text>
</comment>
<proteinExistence type="inferred from homology"/>